<reference evidence="3 4" key="1">
    <citation type="submission" date="2023-12" db="EMBL/GenBank/DDBJ databases">
        <title>Friends and Foes: Symbiotic and Algicidal bacterial influence on Karenia brevis blooms.</title>
        <authorList>
            <person name="Fei C."/>
            <person name="Mohamed A.R."/>
            <person name="Booker A."/>
            <person name="Arshad M."/>
            <person name="Klass S."/>
            <person name="Ahn S."/>
            <person name="Gilbert P.M."/>
            <person name="Heil C.A."/>
            <person name="Martinez J.M."/>
            <person name="Amin S.A."/>
        </authorList>
    </citation>
    <scope>NUCLEOTIDE SEQUENCE [LARGE SCALE GENOMIC DNA]</scope>
    <source>
        <strain evidence="3 4">CE15</strain>
    </source>
</reference>
<dbReference type="InterPro" id="IPR050721">
    <property type="entry name" value="Trk_Ktr_HKT_K-transport"/>
</dbReference>
<accession>A0ABU8EUM1</accession>
<evidence type="ECO:0000313" key="3">
    <source>
        <dbReference type="EMBL" id="MEI4550667.1"/>
    </source>
</evidence>
<feature type="domain" description="Potassium channel" evidence="2">
    <location>
        <begin position="32"/>
        <end position="103"/>
    </location>
</feature>
<keyword evidence="1" id="KW-0472">Membrane</keyword>
<proteinExistence type="predicted"/>
<keyword evidence="4" id="KW-1185">Reference proteome</keyword>
<feature type="transmembrane region" description="Helical" evidence="1">
    <location>
        <begin position="21"/>
        <end position="42"/>
    </location>
</feature>
<dbReference type="RefSeq" id="WP_336435774.1">
    <property type="nucleotide sequence ID" value="NZ_JBAWKS010000001.1"/>
</dbReference>
<evidence type="ECO:0000259" key="2">
    <source>
        <dbReference type="Pfam" id="PF07885"/>
    </source>
</evidence>
<dbReference type="SUPFAM" id="SSF81324">
    <property type="entry name" value="Voltage-gated potassium channels"/>
    <property type="match status" value="1"/>
</dbReference>
<dbReference type="Gene3D" id="3.40.50.720">
    <property type="entry name" value="NAD(P)-binding Rossmann-like Domain"/>
    <property type="match status" value="1"/>
</dbReference>
<dbReference type="EMBL" id="JBAWKS010000001">
    <property type="protein sequence ID" value="MEI4550667.1"/>
    <property type="molecule type" value="Genomic_DNA"/>
</dbReference>
<keyword evidence="1" id="KW-1133">Transmembrane helix</keyword>
<sequence>MNLVIKKILVAIRRHIHYVSWTSVVSLLAAHMLLTWVCLFAAKETELLGINQFIYYYIVTTSTVGYGDLSPSSDWGKLFVALVQIPIGLALFGVVLGKVGQSITGLIKASMTGDKDYSGQSEHILIFGYHPSRTRKMINYILADNKRLERRILLAVDEQMTHPFSDNPHVDFVRLSSFTDVDELKRVAIDGADKVIVDGNDDDHTFTTALKISRLVHSSCHISAYFLDESKSEMLREHCKNVESTSSKSVEILVRSMQDPGSSRIQEELLSTLHGDTQFSLEVGDIKQNVKFEVLFFHFKKQFDATILGVAHNRIGEGLDLNPPLEMEIKQGDILHYMSVERVLSDEVDWQSMS</sequence>
<dbReference type="SUPFAM" id="SSF51735">
    <property type="entry name" value="NAD(P)-binding Rossmann-fold domains"/>
    <property type="match status" value="1"/>
</dbReference>
<gene>
    <name evidence="3" type="ORF">WAE96_13435</name>
</gene>
<evidence type="ECO:0000256" key="1">
    <source>
        <dbReference type="SAM" id="Phobius"/>
    </source>
</evidence>
<dbReference type="Proteomes" id="UP001382455">
    <property type="component" value="Unassembled WGS sequence"/>
</dbReference>
<dbReference type="Pfam" id="PF07885">
    <property type="entry name" value="Ion_trans_2"/>
    <property type="match status" value="1"/>
</dbReference>
<evidence type="ECO:0000313" key="4">
    <source>
        <dbReference type="Proteomes" id="UP001382455"/>
    </source>
</evidence>
<name>A0ABU8EUM1_9GAMM</name>
<dbReference type="PANTHER" id="PTHR43833">
    <property type="entry name" value="POTASSIUM CHANNEL PROTEIN 2-RELATED-RELATED"/>
    <property type="match status" value="1"/>
</dbReference>
<comment type="caution">
    <text evidence="3">The sequence shown here is derived from an EMBL/GenBank/DDBJ whole genome shotgun (WGS) entry which is preliminary data.</text>
</comment>
<organism evidence="3 4">
    <name type="scientific">Pseudoalteromonas spongiae</name>
    <dbReference type="NCBI Taxonomy" id="298657"/>
    <lineage>
        <taxon>Bacteria</taxon>
        <taxon>Pseudomonadati</taxon>
        <taxon>Pseudomonadota</taxon>
        <taxon>Gammaproteobacteria</taxon>
        <taxon>Alteromonadales</taxon>
        <taxon>Pseudoalteromonadaceae</taxon>
        <taxon>Pseudoalteromonas</taxon>
    </lineage>
</organism>
<dbReference type="InterPro" id="IPR036291">
    <property type="entry name" value="NAD(P)-bd_dom_sf"/>
</dbReference>
<dbReference type="PANTHER" id="PTHR43833:SF9">
    <property type="entry name" value="POTASSIUM CHANNEL PROTEIN YUGO-RELATED"/>
    <property type="match status" value="1"/>
</dbReference>
<dbReference type="InterPro" id="IPR013099">
    <property type="entry name" value="K_chnl_dom"/>
</dbReference>
<keyword evidence="1" id="KW-0812">Transmembrane</keyword>
<dbReference type="Gene3D" id="1.10.287.70">
    <property type="match status" value="1"/>
</dbReference>
<feature type="transmembrane region" description="Helical" evidence="1">
    <location>
        <begin position="78"/>
        <end position="97"/>
    </location>
</feature>
<protein>
    <submittedName>
        <fullName evidence="3">Ion channel</fullName>
    </submittedName>
</protein>